<keyword evidence="2" id="KW-0238">DNA-binding</keyword>
<dbReference type="InterPro" id="IPR009057">
    <property type="entry name" value="Homeodomain-like_sf"/>
</dbReference>
<protein>
    <submittedName>
        <fullName evidence="6">Transcriptional regulator KdgR</fullName>
    </submittedName>
</protein>
<keyword evidence="7" id="KW-1185">Reference proteome</keyword>
<dbReference type="SUPFAM" id="SSF46689">
    <property type="entry name" value="Homeodomain-like"/>
    <property type="match status" value="2"/>
</dbReference>
<dbReference type="Gene3D" id="3.30.450.40">
    <property type="match status" value="1"/>
</dbReference>
<dbReference type="PROSITE" id="PS51078">
    <property type="entry name" value="ICLR_ED"/>
    <property type="match status" value="1"/>
</dbReference>
<proteinExistence type="predicted"/>
<evidence type="ECO:0000313" key="6">
    <source>
        <dbReference type="EMBL" id="VGO14577.1"/>
    </source>
</evidence>
<keyword evidence="1" id="KW-0805">Transcription regulation</keyword>
<evidence type="ECO:0000259" key="4">
    <source>
        <dbReference type="PROSITE" id="PS01124"/>
    </source>
</evidence>
<dbReference type="InterPro" id="IPR050707">
    <property type="entry name" value="HTH_MetabolicPath_Reg"/>
</dbReference>
<evidence type="ECO:0000259" key="5">
    <source>
        <dbReference type="PROSITE" id="PS51078"/>
    </source>
</evidence>
<dbReference type="Proteomes" id="UP000366872">
    <property type="component" value="Unassembled WGS sequence"/>
</dbReference>
<evidence type="ECO:0000256" key="1">
    <source>
        <dbReference type="ARBA" id="ARBA00023015"/>
    </source>
</evidence>
<dbReference type="InterPro" id="IPR014757">
    <property type="entry name" value="Tscrpt_reg_IclR_C"/>
</dbReference>
<dbReference type="SMART" id="SM00342">
    <property type="entry name" value="HTH_ARAC"/>
    <property type="match status" value="1"/>
</dbReference>
<dbReference type="RefSeq" id="WP_168442300.1">
    <property type="nucleotide sequence ID" value="NZ_CAAHFG010000001.1"/>
</dbReference>
<dbReference type="AlphaFoldDB" id="A0A6C2U423"/>
<dbReference type="GO" id="GO:0045892">
    <property type="term" value="P:negative regulation of DNA-templated transcription"/>
    <property type="evidence" value="ECO:0007669"/>
    <property type="project" value="TreeGrafter"/>
</dbReference>
<dbReference type="SUPFAM" id="SSF55781">
    <property type="entry name" value="GAF domain-like"/>
    <property type="match status" value="1"/>
</dbReference>
<dbReference type="PANTHER" id="PTHR30136">
    <property type="entry name" value="HELIX-TURN-HELIX TRANSCRIPTIONAL REGULATOR, ICLR FAMILY"/>
    <property type="match status" value="1"/>
</dbReference>
<dbReference type="PANTHER" id="PTHR30136:SF35">
    <property type="entry name" value="HTH-TYPE TRANSCRIPTIONAL REGULATOR RV1719"/>
    <property type="match status" value="1"/>
</dbReference>
<dbReference type="Pfam" id="PF12833">
    <property type="entry name" value="HTH_18"/>
    <property type="match status" value="1"/>
</dbReference>
<dbReference type="PROSITE" id="PS00041">
    <property type="entry name" value="HTH_ARAC_FAMILY_1"/>
    <property type="match status" value="1"/>
</dbReference>
<dbReference type="Pfam" id="PF01614">
    <property type="entry name" value="IclR_C"/>
    <property type="match status" value="1"/>
</dbReference>
<dbReference type="InterPro" id="IPR020449">
    <property type="entry name" value="Tscrpt_reg_AraC-type_HTH"/>
</dbReference>
<sequence>MPLEKLTAKARDVMRRLEQSLGYTIGLGTLQPGKGDGIVLAAVDGSSGFSFHLAVHYEFPLHTGAPSKAMLAYLPEAERRAYYAHMDFRRYTQSTITSPADFEAELESVREKGYSIDVSEQIEGCHCVGVPVFDEEHRVVAGLWATGPSAGFPVRIFDQVAEALRKSALEMSSRCAFSSRSSNRDYIHSVVGQAREIMENNLHRPLDVEELAANLYVGYSWFRKVFREQRGMAPAAYHQQLRLERAKVLLAESDLSIRQISETLGFKTQNHFSALFKRKTGLAPSGFRGQ</sequence>
<accession>A0A6C2U423</accession>
<evidence type="ECO:0000256" key="3">
    <source>
        <dbReference type="ARBA" id="ARBA00023163"/>
    </source>
</evidence>
<dbReference type="InterPro" id="IPR018062">
    <property type="entry name" value="HTH_AraC-typ_CS"/>
</dbReference>
<evidence type="ECO:0000313" key="7">
    <source>
        <dbReference type="Proteomes" id="UP000366872"/>
    </source>
</evidence>
<dbReference type="GO" id="GO:0043565">
    <property type="term" value="F:sequence-specific DNA binding"/>
    <property type="evidence" value="ECO:0007669"/>
    <property type="project" value="InterPro"/>
</dbReference>
<dbReference type="PROSITE" id="PS01124">
    <property type="entry name" value="HTH_ARAC_FAMILY_2"/>
    <property type="match status" value="1"/>
</dbReference>
<dbReference type="GO" id="GO:0003700">
    <property type="term" value="F:DNA-binding transcription factor activity"/>
    <property type="evidence" value="ECO:0007669"/>
    <property type="project" value="InterPro"/>
</dbReference>
<evidence type="ECO:0000256" key="2">
    <source>
        <dbReference type="ARBA" id="ARBA00023125"/>
    </source>
</evidence>
<dbReference type="InterPro" id="IPR018060">
    <property type="entry name" value="HTH_AraC"/>
</dbReference>
<gene>
    <name evidence="6" type="primary">kdgR_5</name>
    <name evidence="6" type="ORF">PDESU_03140</name>
</gene>
<reference evidence="6 7" key="1">
    <citation type="submission" date="2019-04" db="EMBL/GenBank/DDBJ databases">
        <authorList>
            <person name="Van Vliet M D."/>
        </authorList>
    </citation>
    <scope>NUCLEOTIDE SEQUENCE [LARGE SCALE GENOMIC DNA]</scope>
    <source>
        <strain evidence="6 7">F1</strain>
    </source>
</reference>
<dbReference type="InterPro" id="IPR029016">
    <property type="entry name" value="GAF-like_dom_sf"/>
</dbReference>
<feature type="domain" description="IclR-ED" evidence="5">
    <location>
        <begin position="1"/>
        <end position="177"/>
    </location>
</feature>
<name>A0A6C2U423_PONDE</name>
<feature type="domain" description="HTH araC/xylS-type" evidence="4">
    <location>
        <begin position="192"/>
        <end position="290"/>
    </location>
</feature>
<dbReference type="EMBL" id="CAAHFG010000001">
    <property type="protein sequence ID" value="VGO14577.1"/>
    <property type="molecule type" value="Genomic_DNA"/>
</dbReference>
<dbReference type="Gene3D" id="1.10.10.60">
    <property type="entry name" value="Homeodomain-like"/>
    <property type="match status" value="1"/>
</dbReference>
<organism evidence="6 7">
    <name type="scientific">Pontiella desulfatans</name>
    <dbReference type="NCBI Taxonomy" id="2750659"/>
    <lineage>
        <taxon>Bacteria</taxon>
        <taxon>Pseudomonadati</taxon>
        <taxon>Kiritimatiellota</taxon>
        <taxon>Kiritimatiellia</taxon>
        <taxon>Kiritimatiellales</taxon>
        <taxon>Pontiellaceae</taxon>
        <taxon>Pontiella</taxon>
    </lineage>
</organism>
<dbReference type="PRINTS" id="PR00032">
    <property type="entry name" value="HTHARAC"/>
</dbReference>
<keyword evidence="3" id="KW-0804">Transcription</keyword>